<evidence type="ECO:0000256" key="6">
    <source>
        <dbReference type="ARBA" id="ARBA00022777"/>
    </source>
</evidence>
<dbReference type="Proteomes" id="UP000064967">
    <property type="component" value="Chromosome"/>
</dbReference>
<evidence type="ECO:0000256" key="3">
    <source>
        <dbReference type="ARBA" id="ARBA00022553"/>
    </source>
</evidence>
<keyword evidence="4" id="KW-0808">Transferase</keyword>
<dbReference type="PROSITE" id="PS50109">
    <property type="entry name" value="HIS_KIN"/>
    <property type="match status" value="1"/>
</dbReference>
<dbReference type="PANTHER" id="PTHR43065">
    <property type="entry name" value="SENSOR HISTIDINE KINASE"/>
    <property type="match status" value="1"/>
</dbReference>
<keyword evidence="5" id="KW-0547">Nucleotide-binding</keyword>
<evidence type="ECO:0000256" key="1">
    <source>
        <dbReference type="ARBA" id="ARBA00000085"/>
    </source>
</evidence>
<keyword evidence="8" id="KW-0902">Two-component regulatory system</keyword>
<evidence type="ECO:0000256" key="8">
    <source>
        <dbReference type="ARBA" id="ARBA00023012"/>
    </source>
</evidence>
<dbReference type="Pfam" id="PF02518">
    <property type="entry name" value="HATPase_c"/>
    <property type="match status" value="1"/>
</dbReference>
<dbReference type="PANTHER" id="PTHR43065:SF10">
    <property type="entry name" value="PEROXIDE STRESS-ACTIVATED HISTIDINE KINASE MAK3"/>
    <property type="match status" value="1"/>
</dbReference>
<dbReference type="InterPro" id="IPR036890">
    <property type="entry name" value="HATPase_C_sf"/>
</dbReference>
<dbReference type="PATRIC" id="fig|1391654.3.peg.4687"/>
<evidence type="ECO:0000313" key="11">
    <source>
        <dbReference type="Proteomes" id="UP000064967"/>
    </source>
</evidence>
<dbReference type="SUPFAM" id="SSF55874">
    <property type="entry name" value="ATPase domain of HSP90 chaperone/DNA topoisomerase II/histidine kinase"/>
    <property type="match status" value="1"/>
</dbReference>
<feature type="domain" description="Histidine kinase" evidence="9">
    <location>
        <begin position="1"/>
        <end position="153"/>
    </location>
</feature>
<comment type="catalytic activity">
    <reaction evidence="1">
        <text>ATP + protein L-histidine = ADP + protein N-phospho-L-histidine.</text>
        <dbReference type="EC" id="2.7.13.3"/>
    </reaction>
</comment>
<gene>
    <name evidence="10" type="ORF">AKJ09_04624</name>
</gene>
<dbReference type="AlphaFoldDB" id="A0A0K1PWQ0"/>
<dbReference type="EMBL" id="CP012333">
    <property type="protein sequence ID" value="AKU97960.1"/>
    <property type="molecule type" value="Genomic_DNA"/>
</dbReference>
<organism evidence="10 11">
    <name type="scientific">Labilithrix luteola</name>
    <dbReference type="NCBI Taxonomy" id="1391654"/>
    <lineage>
        <taxon>Bacteria</taxon>
        <taxon>Pseudomonadati</taxon>
        <taxon>Myxococcota</taxon>
        <taxon>Polyangia</taxon>
        <taxon>Polyangiales</taxon>
        <taxon>Labilitrichaceae</taxon>
        <taxon>Labilithrix</taxon>
    </lineage>
</organism>
<evidence type="ECO:0000313" key="10">
    <source>
        <dbReference type="EMBL" id="AKU97960.1"/>
    </source>
</evidence>
<reference evidence="10 11" key="1">
    <citation type="submission" date="2015-08" db="EMBL/GenBank/DDBJ databases">
        <authorList>
            <person name="Babu N.S."/>
            <person name="Beckwith C.J."/>
            <person name="Beseler K.G."/>
            <person name="Brison A."/>
            <person name="Carone J.V."/>
            <person name="Caskin T.P."/>
            <person name="Diamond M."/>
            <person name="Durham M.E."/>
            <person name="Foxe J.M."/>
            <person name="Go M."/>
            <person name="Henderson B.A."/>
            <person name="Jones I.B."/>
            <person name="McGettigan J.A."/>
            <person name="Micheletti S.J."/>
            <person name="Nasrallah M.E."/>
            <person name="Ortiz D."/>
            <person name="Piller C.R."/>
            <person name="Privatt S.R."/>
            <person name="Schneider S.L."/>
            <person name="Sharp S."/>
            <person name="Smith T.C."/>
            <person name="Stanton J.D."/>
            <person name="Ullery H.E."/>
            <person name="Wilson R.J."/>
            <person name="Serrano M.G."/>
            <person name="Buck G."/>
            <person name="Lee V."/>
            <person name="Wang Y."/>
            <person name="Carvalho R."/>
            <person name="Voegtly L."/>
            <person name="Shi R."/>
            <person name="Duckworth R."/>
            <person name="Johnson A."/>
            <person name="Loviza R."/>
            <person name="Walstead R."/>
            <person name="Shah Z."/>
            <person name="Kiflezghi M."/>
            <person name="Wade K."/>
            <person name="Ball S.L."/>
            <person name="Bradley K.W."/>
            <person name="Asai D.J."/>
            <person name="Bowman C.A."/>
            <person name="Russell D.A."/>
            <person name="Pope W.H."/>
            <person name="Jacobs-Sera D."/>
            <person name="Hendrix R.W."/>
            <person name="Hatfull G.F."/>
        </authorList>
    </citation>
    <scope>NUCLEOTIDE SEQUENCE [LARGE SCALE GENOMIC DNA]</scope>
    <source>
        <strain evidence="10 11">DSM 27648</strain>
    </source>
</reference>
<sequence length="157" mass="17230">MFARVDVHEAIRHILAISRSEIERRQVVVQLALNAEPPIVFGDGVQLQQVILNLVVNAIDAMSDIHDRARELKVVTRVVDGTALEVSVRDSGIGIRRDLVQKIFQPFYTTKANGMGMGLAISNSIVKAHKGELHAATLLPYGSQFSFTIPLPDHATP</sequence>
<keyword evidence="7" id="KW-0067">ATP-binding</keyword>
<proteinExistence type="predicted"/>
<dbReference type="SMART" id="SM00387">
    <property type="entry name" value="HATPase_c"/>
    <property type="match status" value="1"/>
</dbReference>
<dbReference type="STRING" id="1391654.AKJ09_04624"/>
<dbReference type="GO" id="GO:0000160">
    <property type="term" value="P:phosphorelay signal transduction system"/>
    <property type="evidence" value="ECO:0007669"/>
    <property type="project" value="UniProtKB-KW"/>
</dbReference>
<dbReference type="InterPro" id="IPR004358">
    <property type="entry name" value="Sig_transdc_His_kin-like_C"/>
</dbReference>
<keyword evidence="6 10" id="KW-0418">Kinase</keyword>
<dbReference type="KEGG" id="llu:AKJ09_04624"/>
<dbReference type="GO" id="GO:0005524">
    <property type="term" value="F:ATP binding"/>
    <property type="evidence" value="ECO:0007669"/>
    <property type="project" value="UniProtKB-KW"/>
</dbReference>
<dbReference type="InterPro" id="IPR005467">
    <property type="entry name" value="His_kinase_dom"/>
</dbReference>
<keyword evidence="11" id="KW-1185">Reference proteome</keyword>
<evidence type="ECO:0000256" key="5">
    <source>
        <dbReference type="ARBA" id="ARBA00022741"/>
    </source>
</evidence>
<evidence type="ECO:0000256" key="4">
    <source>
        <dbReference type="ARBA" id="ARBA00022679"/>
    </source>
</evidence>
<dbReference type="EC" id="2.7.13.3" evidence="2"/>
<evidence type="ECO:0000259" key="9">
    <source>
        <dbReference type="PROSITE" id="PS50109"/>
    </source>
</evidence>
<evidence type="ECO:0000256" key="2">
    <source>
        <dbReference type="ARBA" id="ARBA00012438"/>
    </source>
</evidence>
<dbReference type="InterPro" id="IPR003594">
    <property type="entry name" value="HATPase_dom"/>
</dbReference>
<protein>
    <recommendedName>
        <fullName evidence="2">histidine kinase</fullName>
        <ecNumber evidence="2">2.7.13.3</ecNumber>
    </recommendedName>
</protein>
<dbReference type="PRINTS" id="PR00344">
    <property type="entry name" value="BCTRLSENSOR"/>
</dbReference>
<dbReference type="GO" id="GO:0004673">
    <property type="term" value="F:protein histidine kinase activity"/>
    <property type="evidence" value="ECO:0007669"/>
    <property type="project" value="UniProtKB-EC"/>
</dbReference>
<keyword evidence="3" id="KW-0597">Phosphoprotein</keyword>
<dbReference type="Gene3D" id="3.30.565.10">
    <property type="entry name" value="Histidine kinase-like ATPase, C-terminal domain"/>
    <property type="match status" value="1"/>
</dbReference>
<evidence type="ECO:0000256" key="7">
    <source>
        <dbReference type="ARBA" id="ARBA00022840"/>
    </source>
</evidence>
<accession>A0A0K1PWQ0</accession>
<name>A0A0K1PWQ0_9BACT</name>